<dbReference type="EMBL" id="FWXH01000010">
    <property type="protein sequence ID" value="SMC25782.1"/>
    <property type="molecule type" value="Genomic_DNA"/>
</dbReference>
<evidence type="ECO:0000256" key="9">
    <source>
        <dbReference type="SAM" id="Coils"/>
    </source>
</evidence>
<evidence type="ECO:0000256" key="6">
    <source>
        <dbReference type="ARBA" id="ARBA00022777"/>
    </source>
</evidence>
<protein>
    <recommendedName>
        <fullName evidence="2">histidine kinase</fullName>
        <ecNumber evidence="2">2.7.13.3</ecNumber>
    </recommendedName>
</protein>
<keyword evidence="6 12" id="KW-0418">Kinase</keyword>
<keyword evidence="4" id="KW-0808">Transferase</keyword>
<evidence type="ECO:0000313" key="13">
    <source>
        <dbReference type="Proteomes" id="UP000192468"/>
    </source>
</evidence>
<feature type="transmembrane region" description="Helical" evidence="10">
    <location>
        <begin position="58"/>
        <end position="76"/>
    </location>
</feature>
<dbReference type="STRING" id="1121291.SAMN02745134_02570"/>
<dbReference type="CDD" id="cd16917">
    <property type="entry name" value="HATPase_UhpB-NarQ-NarX-like"/>
    <property type="match status" value="1"/>
</dbReference>
<dbReference type="Pfam" id="PF07730">
    <property type="entry name" value="HisKA_3"/>
    <property type="match status" value="1"/>
</dbReference>
<keyword evidence="10" id="KW-0472">Membrane</keyword>
<keyword evidence="10" id="KW-0812">Transmembrane</keyword>
<dbReference type="AlphaFoldDB" id="A0A1W1XPK1"/>
<dbReference type="InterPro" id="IPR036890">
    <property type="entry name" value="HATPase_C_sf"/>
</dbReference>
<accession>A0A1W1XPK1</accession>
<keyword evidence="7" id="KW-0067">ATP-binding</keyword>
<evidence type="ECO:0000256" key="3">
    <source>
        <dbReference type="ARBA" id="ARBA00022553"/>
    </source>
</evidence>
<evidence type="ECO:0000313" key="12">
    <source>
        <dbReference type="EMBL" id="SMC25782.1"/>
    </source>
</evidence>
<dbReference type="SUPFAM" id="SSF55874">
    <property type="entry name" value="ATPase domain of HSP90 chaperone/DNA topoisomerase II/histidine kinase"/>
    <property type="match status" value="1"/>
</dbReference>
<dbReference type="Gene3D" id="1.20.5.1930">
    <property type="match status" value="1"/>
</dbReference>
<dbReference type="PANTHER" id="PTHR24421">
    <property type="entry name" value="NITRATE/NITRITE SENSOR PROTEIN NARX-RELATED"/>
    <property type="match status" value="1"/>
</dbReference>
<comment type="catalytic activity">
    <reaction evidence="1">
        <text>ATP + protein L-histidine = ADP + protein N-phospho-L-histidine.</text>
        <dbReference type="EC" id="2.7.13.3"/>
    </reaction>
</comment>
<organism evidence="12 13">
    <name type="scientific">Clostridium acidisoli DSM 12555</name>
    <dbReference type="NCBI Taxonomy" id="1121291"/>
    <lineage>
        <taxon>Bacteria</taxon>
        <taxon>Bacillati</taxon>
        <taxon>Bacillota</taxon>
        <taxon>Clostridia</taxon>
        <taxon>Eubacteriales</taxon>
        <taxon>Clostridiaceae</taxon>
        <taxon>Clostridium</taxon>
    </lineage>
</organism>
<keyword evidence="9" id="KW-0175">Coiled coil</keyword>
<keyword evidence="10" id="KW-1133">Transmembrane helix</keyword>
<dbReference type="GO" id="GO:0000155">
    <property type="term" value="F:phosphorelay sensor kinase activity"/>
    <property type="evidence" value="ECO:0007669"/>
    <property type="project" value="InterPro"/>
</dbReference>
<dbReference type="RefSeq" id="WP_084116395.1">
    <property type="nucleotide sequence ID" value="NZ_FWXH01000010.1"/>
</dbReference>
<evidence type="ECO:0000256" key="8">
    <source>
        <dbReference type="ARBA" id="ARBA00023012"/>
    </source>
</evidence>
<proteinExistence type="predicted"/>
<keyword evidence="3" id="KW-0597">Phosphoprotein</keyword>
<dbReference type="GO" id="GO:0005524">
    <property type="term" value="F:ATP binding"/>
    <property type="evidence" value="ECO:0007669"/>
    <property type="project" value="UniProtKB-KW"/>
</dbReference>
<evidence type="ECO:0000256" key="2">
    <source>
        <dbReference type="ARBA" id="ARBA00012438"/>
    </source>
</evidence>
<dbReference type="GO" id="GO:0046983">
    <property type="term" value="F:protein dimerization activity"/>
    <property type="evidence" value="ECO:0007669"/>
    <property type="project" value="InterPro"/>
</dbReference>
<dbReference type="InterPro" id="IPR050482">
    <property type="entry name" value="Sensor_HK_TwoCompSys"/>
</dbReference>
<reference evidence="12 13" key="1">
    <citation type="submission" date="2017-04" db="EMBL/GenBank/DDBJ databases">
        <authorList>
            <person name="Afonso C.L."/>
            <person name="Miller P.J."/>
            <person name="Scott M.A."/>
            <person name="Spackman E."/>
            <person name="Goraichik I."/>
            <person name="Dimitrov K.M."/>
            <person name="Suarez D.L."/>
            <person name="Swayne D.E."/>
        </authorList>
    </citation>
    <scope>NUCLEOTIDE SEQUENCE [LARGE SCALE GENOMIC DNA]</scope>
    <source>
        <strain evidence="12 13">DSM 12555</strain>
    </source>
</reference>
<feature type="transmembrane region" description="Helical" evidence="10">
    <location>
        <begin position="133"/>
        <end position="150"/>
    </location>
</feature>
<evidence type="ECO:0000256" key="5">
    <source>
        <dbReference type="ARBA" id="ARBA00022741"/>
    </source>
</evidence>
<dbReference type="Gene3D" id="3.30.565.10">
    <property type="entry name" value="Histidine kinase-like ATPase, C-terminal domain"/>
    <property type="match status" value="1"/>
</dbReference>
<dbReference type="GO" id="GO:0016020">
    <property type="term" value="C:membrane"/>
    <property type="evidence" value="ECO:0007669"/>
    <property type="project" value="InterPro"/>
</dbReference>
<name>A0A1W1XPK1_9CLOT</name>
<evidence type="ECO:0000256" key="4">
    <source>
        <dbReference type="ARBA" id="ARBA00022679"/>
    </source>
</evidence>
<evidence type="ECO:0000259" key="11">
    <source>
        <dbReference type="Pfam" id="PF07730"/>
    </source>
</evidence>
<keyword evidence="13" id="KW-1185">Reference proteome</keyword>
<feature type="coiled-coil region" evidence="9">
    <location>
        <begin position="146"/>
        <end position="190"/>
    </location>
</feature>
<dbReference type="EC" id="2.7.13.3" evidence="2"/>
<feature type="transmembrane region" description="Helical" evidence="10">
    <location>
        <begin position="105"/>
        <end position="127"/>
    </location>
</feature>
<dbReference type="Proteomes" id="UP000192468">
    <property type="component" value="Unassembled WGS sequence"/>
</dbReference>
<evidence type="ECO:0000256" key="1">
    <source>
        <dbReference type="ARBA" id="ARBA00000085"/>
    </source>
</evidence>
<feature type="domain" description="Signal transduction histidine kinase subgroup 3 dimerisation and phosphoacceptor" evidence="11">
    <location>
        <begin position="185"/>
        <end position="249"/>
    </location>
</feature>
<sequence>MNFLSSSKDRIITLKIIQAIALISIFKATLHSPIQIINVALVVFLAISDYFRRTVNETIKYLSFILSNLIICYFSYKTKSISTTVYCSLLTIELVLLNKKFLKSLLVINFISFAMSAGIFYSTNLLYTVENIASNYGLTLLICFLIKNIVTEKIKAEKLNKELNKTNLTLGEYSNKIEELTIEKERTRIAEELHDSIGHSLVALSMNLEYAENIVAIKPEKAKTTIENCYNLSKDCLTTLRKAVSVLKKNTTSITTLRDDIENIFINFRNTTKYKFTLDFDEEVERAANEIKVCIFKTIREAVTNGIKHGNATFFNIHIYKLENNIIFKIENNGSSCKEIVRSNGITGMEERIHSLKGEITFESEANRGFTIEGKIPQNLPLKWGEIND</sequence>
<keyword evidence="5" id="KW-0547">Nucleotide-binding</keyword>
<evidence type="ECO:0000256" key="7">
    <source>
        <dbReference type="ARBA" id="ARBA00022840"/>
    </source>
</evidence>
<keyword evidence="8" id="KW-0902">Two-component regulatory system</keyword>
<dbReference type="InterPro" id="IPR011712">
    <property type="entry name" value="Sig_transdc_His_kin_sub3_dim/P"/>
</dbReference>
<gene>
    <name evidence="12" type="ORF">SAMN02745134_02570</name>
</gene>
<evidence type="ECO:0000256" key="10">
    <source>
        <dbReference type="SAM" id="Phobius"/>
    </source>
</evidence>
<dbReference type="OrthoDB" id="199946at2"/>
<dbReference type="PANTHER" id="PTHR24421:SF10">
    <property type="entry name" value="NITRATE_NITRITE SENSOR PROTEIN NARQ"/>
    <property type="match status" value="1"/>
</dbReference>